<evidence type="ECO:0000259" key="1">
    <source>
        <dbReference type="Pfam" id="PF02463"/>
    </source>
</evidence>
<dbReference type="InterPro" id="IPR003395">
    <property type="entry name" value="RecF/RecN/SMC_N"/>
</dbReference>
<protein>
    <submittedName>
        <fullName evidence="2">ABC transporter ATP-binding protein</fullName>
    </submittedName>
</protein>
<dbReference type="STRING" id="1006581.GCW_90999"/>
<name>A0A3B0PXL3_MYCGL</name>
<organism evidence="2 3">
    <name type="scientific">Mycoplasmoides gallisepticum</name>
    <name type="common">Mycoplasma gallisepticum</name>
    <dbReference type="NCBI Taxonomy" id="2096"/>
    <lineage>
        <taxon>Bacteria</taxon>
        <taxon>Bacillati</taxon>
        <taxon>Mycoplasmatota</taxon>
        <taxon>Mycoplasmoidales</taxon>
        <taxon>Mycoplasmoidaceae</taxon>
        <taxon>Mycoplasmoides</taxon>
    </lineage>
</organism>
<dbReference type="GO" id="GO:0005524">
    <property type="term" value="F:ATP binding"/>
    <property type="evidence" value="ECO:0007669"/>
    <property type="project" value="UniProtKB-KW"/>
</dbReference>
<evidence type="ECO:0000313" key="2">
    <source>
        <dbReference type="EMBL" id="SYV94071.1"/>
    </source>
</evidence>
<dbReference type="Pfam" id="PF02463">
    <property type="entry name" value="SMC_N"/>
    <property type="match status" value="1"/>
</dbReference>
<proteinExistence type="predicted"/>
<accession>A0A3B0PXL3</accession>
<dbReference type="AlphaFoldDB" id="A0A3B0PXL3"/>
<dbReference type="Proteomes" id="UP000260136">
    <property type="component" value="Chromosome"/>
</dbReference>
<dbReference type="Gene3D" id="3.40.50.300">
    <property type="entry name" value="P-loop containing nucleotide triphosphate hydrolases"/>
    <property type="match status" value="1"/>
</dbReference>
<reference evidence="3" key="1">
    <citation type="submission" date="2018-06" db="EMBL/GenBank/DDBJ databases">
        <authorList>
            <consortium name="Pathogen Informatics"/>
        </authorList>
    </citation>
    <scope>NUCLEOTIDE SEQUENCE [LARGE SCALE GENOMIC DNA]</scope>
    <source>
        <strain evidence="3">NCTC10115</strain>
    </source>
</reference>
<sequence length="296" mass="33706">MYQKQVNQLEKDVTLFYKEIDEDKNDKLKRREQLTKHENTIYLAKSKINESYNMAIEFAIENYNKPLPISLSQARSEVVKLQSTLNNLGAINMEAIQELDIKKERYEKLYSQQQELINARERINQAIIRLDEKAIFEFDQLINNLNKELPKTFYYLFGGGNCEIRYSNPEEKLTSGIEVFASPPGKNIGNLNLLSGGEKALVALSVLFSILKVSSFPLVVLDEAESALDLANVERFANIIKNSSDQTQFLIITHREGTMVKCDKLIGATMQTKGVTKMLSVSLHQAKDMAEEIESQ</sequence>
<evidence type="ECO:0000313" key="3">
    <source>
        <dbReference type="Proteomes" id="UP000260136"/>
    </source>
</evidence>
<dbReference type="EMBL" id="LS991952">
    <property type="protein sequence ID" value="SYV94071.1"/>
    <property type="molecule type" value="Genomic_DNA"/>
</dbReference>
<gene>
    <name evidence="2" type="primary">smc_4</name>
    <name evidence="2" type="ORF">NCTC10115_00378</name>
</gene>
<feature type="domain" description="RecF/RecN/SMC N-terminal" evidence="1">
    <location>
        <begin position="18"/>
        <end position="276"/>
    </location>
</feature>
<dbReference type="SUPFAM" id="SSF52540">
    <property type="entry name" value="P-loop containing nucleoside triphosphate hydrolases"/>
    <property type="match status" value="1"/>
</dbReference>
<keyword evidence="2" id="KW-0067">ATP-binding</keyword>
<keyword evidence="2" id="KW-0547">Nucleotide-binding</keyword>
<dbReference type="InterPro" id="IPR027417">
    <property type="entry name" value="P-loop_NTPase"/>
</dbReference>
<dbReference type="PANTHER" id="PTHR43977">
    <property type="entry name" value="STRUCTURAL MAINTENANCE OF CHROMOSOMES PROTEIN 3"/>
    <property type="match status" value="1"/>
</dbReference>